<dbReference type="AlphaFoldDB" id="A0A9X2P6V9"/>
<reference evidence="7" key="1">
    <citation type="submission" date="2022-08" db="EMBL/GenBank/DDBJ databases">
        <authorList>
            <person name="Zhang D."/>
        </authorList>
    </citation>
    <scope>NUCLEOTIDE SEQUENCE</scope>
    <source>
        <strain evidence="7">XJ19-11</strain>
    </source>
</reference>
<dbReference type="Pfam" id="PF00034">
    <property type="entry name" value="Cytochrom_C"/>
    <property type="match status" value="1"/>
</dbReference>
<comment type="caution">
    <text evidence="7">The sequence shown here is derived from an EMBL/GenBank/DDBJ whole genome shotgun (WGS) entry which is preliminary data.</text>
</comment>
<dbReference type="EMBL" id="JANSUY010000002">
    <property type="protein sequence ID" value="MCR9014607.1"/>
    <property type="molecule type" value="Genomic_DNA"/>
</dbReference>
<dbReference type="Gene3D" id="2.120.10.30">
    <property type="entry name" value="TolB, C-terminal domain"/>
    <property type="match status" value="1"/>
</dbReference>
<dbReference type="PROSITE" id="PS51257">
    <property type="entry name" value="PROKAR_LIPOPROTEIN"/>
    <property type="match status" value="1"/>
</dbReference>
<dbReference type="InterPro" id="IPR012938">
    <property type="entry name" value="Glc/Sorbosone_DH"/>
</dbReference>
<gene>
    <name evidence="7" type="ORF">NU887_06130</name>
</gene>
<feature type="domain" description="Cytochrome c" evidence="6">
    <location>
        <begin position="35"/>
        <end position="126"/>
    </location>
</feature>
<dbReference type="InterPro" id="IPR036909">
    <property type="entry name" value="Cyt_c-like_dom_sf"/>
</dbReference>
<feature type="chain" id="PRO_5040996202" evidence="5">
    <location>
        <begin position="22"/>
        <end position="558"/>
    </location>
</feature>
<keyword evidence="8" id="KW-1185">Reference proteome</keyword>
<accession>A0A9X2P6V9</accession>
<keyword evidence="1 4" id="KW-0349">Heme</keyword>
<evidence type="ECO:0000313" key="7">
    <source>
        <dbReference type="EMBL" id="MCR9014607.1"/>
    </source>
</evidence>
<evidence type="ECO:0000256" key="1">
    <source>
        <dbReference type="ARBA" id="ARBA00022617"/>
    </source>
</evidence>
<keyword evidence="5" id="KW-0732">Signal</keyword>
<dbReference type="InterPro" id="IPR011041">
    <property type="entry name" value="Quinoprot_gluc/sorb_DH_b-prop"/>
</dbReference>
<evidence type="ECO:0000259" key="6">
    <source>
        <dbReference type="PROSITE" id="PS51007"/>
    </source>
</evidence>
<organism evidence="7 8">
    <name type="scientific">Aquiflexum gelatinilyticum</name>
    <dbReference type="NCBI Taxonomy" id="2961943"/>
    <lineage>
        <taxon>Bacteria</taxon>
        <taxon>Pseudomonadati</taxon>
        <taxon>Bacteroidota</taxon>
        <taxon>Cytophagia</taxon>
        <taxon>Cytophagales</taxon>
        <taxon>Cyclobacteriaceae</taxon>
        <taxon>Aquiflexum</taxon>
    </lineage>
</organism>
<protein>
    <submittedName>
        <fullName evidence="7">PQQ-dependent sugar dehydrogenase</fullName>
    </submittedName>
</protein>
<evidence type="ECO:0000256" key="3">
    <source>
        <dbReference type="ARBA" id="ARBA00023004"/>
    </source>
</evidence>
<evidence type="ECO:0000256" key="2">
    <source>
        <dbReference type="ARBA" id="ARBA00022723"/>
    </source>
</evidence>
<dbReference type="InterPro" id="IPR011042">
    <property type="entry name" value="6-blade_b-propeller_TolB-like"/>
</dbReference>
<sequence>MKKQALSIALALLLIIGCNSKSNHPFGQDIPTDSEQIAIGKSLFEQNCSSCHNFTQKTIGPNLSGLTTQIESDWIKSFIKNPQDLLEKGDVRTKALLDEYKVLMPAFSQLSEAEIDALLSYMHSFGPEALLESAAEEALEDPIPEKTMDSGLALELEFFTQIPASDSISPLAKVTKMESEPVSGRLFVQDQHGKMYELVKGKPKLFFDLRAIRPDFVSKPGLATGFGSYSFHPEFVDNGLLYTSHTEKPGSKAADFAYADSIKVTMQWVLTEWKTANPSSKSFVGESREILRVNVVTQIHGMQEIAFNPHAKKGEEDYGLLYIGIGDGGSAENGFDFISDHKGSAVWSSILRIDPKGKNSQNGKYGIPKDNPFVGQNDKAPEVFAYGFRNPNRIFWDPKGRMMASEIGHKHIEEINLIEPGKFYGWPRREGSFVINPNGDMDKVYALPSDDEKFGATYPLLQFDHDEGSAIIAGYFPNSGIFKGKFLFGDVPSGKVFVSDLNESSPKMQKVGIKYEGRETTLQELCGKPRVDLKFGQDKSGQVYVLTKADGKIYRVVN</sequence>
<name>A0A9X2P6V9_9BACT</name>
<dbReference type="Pfam" id="PF07995">
    <property type="entry name" value="GSDH"/>
    <property type="match status" value="1"/>
</dbReference>
<dbReference type="GO" id="GO:0046872">
    <property type="term" value="F:metal ion binding"/>
    <property type="evidence" value="ECO:0007669"/>
    <property type="project" value="UniProtKB-KW"/>
</dbReference>
<proteinExistence type="predicted"/>
<dbReference type="PANTHER" id="PTHR19328:SF13">
    <property type="entry name" value="HIPL1 PROTEIN"/>
    <property type="match status" value="1"/>
</dbReference>
<keyword evidence="2 4" id="KW-0479">Metal-binding</keyword>
<dbReference type="SUPFAM" id="SSF50952">
    <property type="entry name" value="Soluble quinoprotein glucose dehydrogenase"/>
    <property type="match status" value="1"/>
</dbReference>
<dbReference type="GO" id="GO:0009055">
    <property type="term" value="F:electron transfer activity"/>
    <property type="evidence" value="ECO:0007669"/>
    <property type="project" value="InterPro"/>
</dbReference>
<dbReference type="RefSeq" id="WP_258422482.1">
    <property type="nucleotide sequence ID" value="NZ_JANSUY010000002.1"/>
</dbReference>
<dbReference type="Gene3D" id="1.10.760.10">
    <property type="entry name" value="Cytochrome c-like domain"/>
    <property type="match status" value="1"/>
</dbReference>
<dbReference type="PANTHER" id="PTHR19328">
    <property type="entry name" value="HEDGEHOG-INTERACTING PROTEIN"/>
    <property type="match status" value="1"/>
</dbReference>
<evidence type="ECO:0000313" key="8">
    <source>
        <dbReference type="Proteomes" id="UP001142175"/>
    </source>
</evidence>
<dbReference type="PROSITE" id="PS51007">
    <property type="entry name" value="CYTC"/>
    <property type="match status" value="1"/>
</dbReference>
<dbReference type="InterPro" id="IPR009056">
    <property type="entry name" value="Cyt_c-like_dom"/>
</dbReference>
<dbReference type="SUPFAM" id="SSF46626">
    <property type="entry name" value="Cytochrome c"/>
    <property type="match status" value="1"/>
</dbReference>
<evidence type="ECO:0000256" key="5">
    <source>
        <dbReference type="SAM" id="SignalP"/>
    </source>
</evidence>
<dbReference type="Proteomes" id="UP001142175">
    <property type="component" value="Unassembled WGS sequence"/>
</dbReference>
<evidence type="ECO:0000256" key="4">
    <source>
        <dbReference type="PROSITE-ProRule" id="PRU00433"/>
    </source>
</evidence>
<feature type="signal peptide" evidence="5">
    <location>
        <begin position="1"/>
        <end position="21"/>
    </location>
</feature>
<dbReference type="GO" id="GO:0020037">
    <property type="term" value="F:heme binding"/>
    <property type="evidence" value="ECO:0007669"/>
    <property type="project" value="InterPro"/>
</dbReference>
<keyword evidence="3 4" id="KW-0408">Iron</keyword>